<evidence type="ECO:0000313" key="10">
    <source>
        <dbReference type="Proteomes" id="UP000058020"/>
    </source>
</evidence>
<dbReference type="OrthoDB" id="9814708at2"/>
<dbReference type="InterPro" id="IPR002323">
    <property type="entry name" value="Cyt_CIE"/>
</dbReference>
<dbReference type="PROSITE" id="PS51007">
    <property type="entry name" value="CYTC"/>
    <property type="match status" value="1"/>
</dbReference>
<sequence>MYFKNSVAAIIVIFAIIFGTKTFFSNLVHVGYNDNLTVAERIKPLGQVYLEGDIDVNAIKAPVKTAAKARSGEEVYTSVCASCHAVGVLSAPKFGNKADWAPRVKRGIADLVKVAITGTGAMPPKGTCMDCSDDELKAAIEHMIK</sequence>
<dbReference type="PATRIC" id="fig|1705394.5.peg.1118"/>
<evidence type="ECO:0000259" key="8">
    <source>
        <dbReference type="PROSITE" id="PS51007"/>
    </source>
</evidence>
<keyword evidence="7" id="KW-1133">Transmembrane helix</keyword>
<dbReference type="STRING" id="1705394.SP60_05600"/>
<accession>A0A0M4PL02</accession>
<dbReference type="KEGG" id="tho:SP60_05600"/>
<proteinExistence type="predicted"/>
<dbReference type="PRINTS" id="PR00607">
    <property type="entry name" value="CYTCHROMECIE"/>
</dbReference>
<dbReference type="RefSeq" id="WP_053951691.1">
    <property type="nucleotide sequence ID" value="NZ_CP010552.1"/>
</dbReference>
<keyword evidence="10" id="KW-1185">Reference proteome</keyword>
<protein>
    <recommendedName>
        <fullName evidence="8">Cytochrome c domain-containing protein</fullName>
    </recommendedName>
</protein>
<dbReference type="SUPFAM" id="SSF46626">
    <property type="entry name" value="Cytochrome c"/>
    <property type="match status" value="1"/>
</dbReference>
<gene>
    <name evidence="9" type="ORF">SP60_05600</name>
</gene>
<keyword evidence="5 6" id="KW-0408">Iron</keyword>
<dbReference type="InterPro" id="IPR036909">
    <property type="entry name" value="Cyt_c-like_dom_sf"/>
</dbReference>
<evidence type="ECO:0000256" key="1">
    <source>
        <dbReference type="ARBA" id="ARBA00022448"/>
    </source>
</evidence>
<evidence type="ECO:0000256" key="5">
    <source>
        <dbReference type="ARBA" id="ARBA00023004"/>
    </source>
</evidence>
<dbReference type="Gene3D" id="1.10.760.10">
    <property type="entry name" value="Cytochrome c-like domain"/>
    <property type="match status" value="1"/>
</dbReference>
<keyword evidence="7" id="KW-0472">Membrane</keyword>
<dbReference type="EMBL" id="CP010552">
    <property type="protein sequence ID" value="ALE52724.1"/>
    <property type="molecule type" value="Genomic_DNA"/>
</dbReference>
<keyword evidence="2 6" id="KW-0349">Heme</keyword>
<keyword evidence="7" id="KW-0812">Transmembrane</keyword>
<dbReference type="InterPro" id="IPR009056">
    <property type="entry name" value="Cyt_c-like_dom"/>
</dbReference>
<dbReference type="PANTHER" id="PTHR40942:SF4">
    <property type="entry name" value="CYTOCHROME C5"/>
    <property type="match status" value="1"/>
</dbReference>
<keyword evidence="1" id="KW-0813">Transport</keyword>
<organism evidence="9 10">
    <name type="scientific">Candidatus Thioglobus autotrophicus</name>
    <dbReference type="NCBI Taxonomy" id="1705394"/>
    <lineage>
        <taxon>Bacteria</taxon>
        <taxon>Pseudomonadati</taxon>
        <taxon>Pseudomonadota</taxon>
        <taxon>Gammaproteobacteria</taxon>
        <taxon>Candidatus Pseudothioglobaceae</taxon>
        <taxon>Candidatus Thioglobus</taxon>
    </lineage>
</organism>
<evidence type="ECO:0000256" key="2">
    <source>
        <dbReference type="ARBA" id="ARBA00022617"/>
    </source>
</evidence>
<evidence type="ECO:0000256" key="7">
    <source>
        <dbReference type="SAM" id="Phobius"/>
    </source>
</evidence>
<feature type="transmembrane region" description="Helical" evidence="7">
    <location>
        <begin position="6"/>
        <end position="24"/>
    </location>
</feature>
<evidence type="ECO:0000256" key="3">
    <source>
        <dbReference type="ARBA" id="ARBA00022723"/>
    </source>
</evidence>
<evidence type="ECO:0000256" key="4">
    <source>
        <dbReference type="ARBA" id="ARBA00022982"/>
    </source>
</evidence>
<evidence type="ECO:0000313" key="9">
    <source>
        <dbReference type="EMBL" id="ALE52724.1"/>
    </source>
</evidence>
<dbReference type="PANTHER" id="PTHR40942">
    <property type="match status" value="1"/>
</dbReference>
<dbReference type="GO" id="GO:0020037">
    <property type="term" value="F:heme binding"/>
    <property type="evidence" value="ECO:0007669"/>
    <property type="project" value="InterPro"/>
</dbReference>
<reference evidence="9 10" key="1">
    <citation type="journal article" date="2015" name="Genome Announc.">
        <title>Genome Sequence of 'Candidatus Thioglobus autotrophica' Strain EF1, a Chemoautotroph from the SUP05 Clade of Marine Gammaproteobacteria.</title>
        <authorList>
            <person name="Shah V."/>
            <person name="Morris R.M."/>
        </authorList>
    </citation>
    <scope>NUCLEOTIDE SEQUENCE [LARGE SCALE GENOMIC DNA]</scope>
    <source>
        <strain evidence="9 10">EF1</strain>
    </source>
</reference>
<name>A0A0M4PL02_9GAMM</name>
<dbReference type="Pfam" id="PF13442">
    <property type="entry name" value="Cytochrome_CBB3"/>
    <property type="match status" value="1"/>
</dbReference>
<feature type="domain" description="Cytochrome c" evidence="8">
    <location>
        <begin position="67"/>
        <end position="145"/>
    </location>
</feature>
<evidence type="ECO:0000256" key="6">
    <source>
        <dbReference type="PROSITE-ProRule" id="PRU00433"/>
    </source>
</evidence>
<dbReference type="GO" id="GO:0005506">
    <property type="term" value="F:iron ion binding"/>
    <property type="evidence" value="ECO:0007669"/>
    <property type="project" value="InterPro"/>
</dbReference>
<dbReference type="GO" id="GO:0009055">
    <property type="term" value="F:electron transfer activity"/>
    <property type="evidence" value="ECO:0007669"/>
    <property type="project" value="InterPro"/>
</dbReference>
<keyword evidence="3 6" id="KW-0479">Metal-binding</keyword>
<keyword evidence="4" id="KW-0249">Electron transport</keyword>
<dbReference type="AlphaFoldDB" id="A0A0M4PL02"/>
<dbReference type="Proteomes" id="UP000058020">
    <property type="component" value="Chromosome"/>
</dbReference>